<keyword evidence="2" id="KW-1185">Reference proteome</keyword>
<dbReference type="EMBL" id="JACBKZ010000015">
    <property type="protein sequence ID" value="KAF5930315.1"/>
    <property type="molecule type" value="Genomic_DNA"/>
</dbReference>
<reference evidence="2" key="1">
    <citation type="journal article" date="2020" name="Nat. Commun.">
        <title>Genome assembly of wild tea tree DASZ reveals pedigree and selection history of tea varieties.</title>
        <authorList>
            <person name="Zhang W."/>
            <person name="Zhang Y."/>
            <person name="Qiu H."/>
            <person name="Guo Y."/>
            <person name="Wan H."/>
            <person name="Zhang X."/>
            <person name="Scossa F."/>
            <person name="Alseekh S."/>
            <person name="Zhang Q."/>
            <person name="Wang P."/>
            <person name="Xu L."/>
            <person name="Schmidt M.H."/>
            <person name="Jia X."/>
            <person name="Li D."/>
            <person name="Zhu A."/>
            <person name="Guo F."/>
            <person name="Chen W."/>
            <person name="Ni D."/>
            <person name="Usadel B."/>
            <person name="Fernie A.R."/>
            <person name="Wen W."/>
        </authorList>
    </citation>
    <scope>NUCLEOTIDE SEQUENCE [LARGE SCALE GENOMIC DNA]</scope>
    <source>
        <strain evidence="2">cv. G240</strain>
    </source>
</reference>
<evidence type="ECO:0000313" key="2">
    <source>
        <dbReference type="Proteomes" id="UP000593564"/>
    </source>
</evidence>
<reference evidence="1 2" key="2">
    <citation type="submission" date="2020-07" db="EMBL/GenBank/DDBJ databases">
        <title>Genome assembly of wild tea tree DASZ reveals pedigree and selection history of tea varieties.</title>
        <authorList>
            <person name="Zhang W."/>
        </authorList>
    </citation>
    <scope>NUCLEOTIDE SEQUENCE [LARGE SCALE GENOMIC DNA]</scope>
    <source>
        <strain evidence="2">cv. G240</strain>
        <tissue evidence="1">Leaf</tissue>
    </source>
</reference>
<evidence type="ECO:0000313" key="1">
    <source>
        <dbReference type="EMBL" id="KAF5930315.1"/>
    </source>
</evidence>
<comment type="caution">
    <text evidence="1">The sequence shown here is derived from an EMBL/GenBank/DDBJ whole genome shotgun (WGS) entry which is preliminary data.</text>
</comment>
<accession>A0A7J7FQ57</accession>
<organism evidence="1 2">
    <name type="scientific">Camellia sinensis</name>
    <name type="common">Tea plant</name>
    <name type="synonym">Thea sinensis</name>
    <dbReference type="NCBI Taxonomy" id="4442"/>
    <lineage>
        <taxon>Eukaryota</taxon>
        <taxon>Viridiplantae</taxon>
        <taxon>Streptophyta</taxon>
        <taxon>Embryophyta</taxon>
        <taxon>Tracheophyta</taxon>
        <taxon>Spermatophyta</taxon>
        <taxon>Magnoliopsida</taxon>
        <taxon>eudicotyledons</taxon>
        <taxon>Gunneridae</taxon>
        <taxon>Pentapetalae</taxon>
        <taxon>asterids</taxon>
        <taxon>Ericales</taxon>
        <taxon>Theaceae</taxon>
        <taxon>Camellia</taxon>
    </lineage>
</organism>
<protein>
    <submittedName>
        <fullName evidence="1">Uncharacterized protein</fullName>
    </submittedName>
</protein>
<name>A0A7J7FQ57_CAMSI</name>
<proteinExistence type="predicted"/>
<sequence length="69" mass="7800">MALYIVYKDTKKQVLPEVKLQDLGTVIDLSAIEMEQNFKADTDQMPKEIIVVDEDGDNNKSIKLSESNV</sequence>
<gene>
    <name evidence="1" type="ORF">HYC85_031188</name>
</gene>
<dbReference type="AlphaFoldDB" id="A0A7J7FQ57"/>
<dbReference type="Proteomes" id="UP000593564">
    <property type="component" value="Unassembled WGS sequence"/>
</dbReference>